<organism evidence="3 4">
    <name type="scientific">Meristemomyces frigidus</name>
    <dbReference type="NCBI Taxonomy" id="1508187"/>
    <lineage>
        <taxon>Eukaryota</taxon>
        <taxon>Fungi</taxon>
        <taxon>Dikarya</taxon>
        <taxon>Ascomycota</taxon>
        <taxon>Pezizomycotina</taxon>
        <taxon>Dothideomycetes</taxon>
        <taxon>Dothideomycetidae</taxon>
        <taxon>Mycosphaerellales</taxon>
        <taxon>Teratosphaeriaceae</taxon>
        <taxon>Meristemomyces</taxon>
    </lineage>
</organism>
<feature type="region of interest" description="Disordered" evidence="2">
    <location>
        <begin position="185"/>
        <end position="205"/>
    </location>
</feature>
<feature type="region of interest" description="Disordered" evidence="2">
    <location>
        <begin position="328"/>
        <end position="365"/>
    </location>
</feature>
<accession>A0AAN7YH93</accession>
<keyword evidence="1" id="KW-0175">Coiled coil</keyword>
<evidence type="ECO:0000256" key="2">
    <source>
        <dbReference type="SAM" id="MobiDB-lite"/>
    </source>
</evidence>
<feature type="compositionally biased region" description="Polar residues" evidence="2">
    <location>
        <begin position="546"/>
        <end position="559"/>
    </location>
</feature>
<protein>
    <submittedName>
        <fullName evidence="3">Uncharacterized protein</fullName>
    </submittedName>
</protein>
<feature type="compositionally biased region" description="Polar residues" evidence="2">
    <location>
        <begin position="328"/>
        <end position="348"/>
    </location>
</feature>
<feature type="region of interest" description="Disordered" evidence="2">
    <location>
        <begin position="15"/>
        <end position="75"/>
    </location>
</feature>
<evidence type="ECO:0000256" key="1">
    <source>
        <dbReference type="SAM" id="Coils"/>
    </source>
</evidence>
<gene>
    <name evidence="3" type="ORF">LTR62_003217</name>
</gene>
<sequence length="623" mass="67717">MVASDFTVTVSSGGLLVSKKPSKRGPRKKKQRIEDLGSTTPFTSTRASSEDFDLFTATGDNSPAATASSSGAAAYDASRRKLTLGDTSGTPYFEAVGERGVLATPGETSGLPSGSLPPAPERPATLTSRQESLETNDGNAIETIEQPAVTITQPRDEKEENAIILDPANSDRQYVEDPYTALKREVWRPGDGDSKQGLDSADRQGRPLPLEQRWRFYQSRPRDAAVSAANMPPKFVILDDRAAYEVLSSDISRVKLSKFWSFDFVGSGKMRNRRPHRGRAAIANPAAVDNARYHFGTTAGLSQQNYYFTGQKDYIPIIYRLPNCEASTTNPESASVEANNKRQATSPPVDSPLGKKKGPHHNQYTAKELMVKNGAPSDAPGRKRYRPRINAFLRRDPSPEWAKDRSKLYGNIGELARVGAAEGLGAGRVSKMTANEGGRAASVGLDDACGNGAMMGDDGDESESMWVEQDDSESMWMEQDDANGASPEPRICVPGGFTDDLDDQADTNATPPTDEAAVLATKATLSRRKQLPQPMSFIDQLAATPSLPQTEPQPTNIRSPSAHDSCLGSQSKDNGRYPIELELRLGEVNEEMQGLRNQLSAAQGRILRLEAEVEDGVFWFRGR</sequence>
<dbReference type="AlphaFoldDB" id="A0AAN7YH93"/>
<name>A0AAN7YH93_9PEZI</name>
<evidence type="ECO:0000313" key="3">
    <source>
        <dbReference type="EMBL" id="KAK5113833.1"/>
    </source>
</evidence>
<feature type="region of interest" description="Disordered" evidence="2">
    <location>
        <begin position="103"/>
        <end position="131"/>
    </location>
</feature>
<reference evidence="3" key="1">
    <citation type="submission" date="2023-08" db="EMBL/GenBank/DDBJ databases">
        <title>Black Yeasts Isolated from many extreme environments.</title>
        <authorList>
            <person name="Coleine C."/>
            <person name="Stajich J.E."/>
            <person name="Selbmann L."/>
        </authorList>
    </citation>
    <scope>NUCLEOTIDE SEQUENCE</scope>
    <source>
        <strain evidence="3">CCFEE 5401</strain>
    </source>
</reference>
<evidence type="ECO:0000313" key="4">
    <source>
        <dbReference type="Proteomes" id="UP001310890"/>
    </source>
</evidence>
<dbReference type="Proteomes" id="UP001310890">
    <property type="component" value="Unassembled WGS sequence"/>
</dbReference>
<comment type="caution">
    <text evidence="3">The sequence shown here is derived from an EMBL/GenBank/DDBJ whole genome shotgun (WGS) entry which is preliminary data.</text>
</comment>
<feature type="region of interest" description="Disordered" evidence="2">
    <location>
        <begin position="545"/>
        <end position="573"/>
    </location>
</feature>
<proteinExistence type="predicted"/>
<feature type="compositionally biased region" description="Polar residues" evidence="2">
    <location>
        <begin position="37"/>
        <end position="47"/>
    </location>
</feature>
<feature type="compositionally biased region" description="Low complexity" evidence="2">
    <location>
        <begin position="62"/>
        <end position="75"/>
    </location>
</feature>
<feature type="compositionally biased region" description="Basic residues" evidence="2">
    <location>
        <begin position="20"/>
        <end position="31"/>
    </location>
</feature>
<feature type="coiled-coil region" evidence="1">
    <location>
        <begin position="585"/>
        <end position="612"/>
    </location>
</feature>
<feature type="compositionally biased region" description="Low complexity" evidence="2">
    <location>
        <begin position="104"/>
        <end position="114"/>
    </location>
</feature>
<dbReference type="EMBL" id="JAVRRL010000021">
    <property type="protein sequence ID" value="KAK5113833.1"/>
    <property type="molecule type" value="Genomic_DNA"/>
</dbReference>